<reference evidence="14 15" key="1">
    <citation type="submission" date="2019-03" db="EMBL/GenBank/DDBJ databases">
        <title>Metabolic potential of uncultured bacteria and archaea associated with petroleum seepage in deep-sea sediments.</title>
        <authorList>
            <person name="Dong X."/>
            <person name="Hubert C."/>
        </authorList>
    </citation>
    <scope>NUCLEOTIDE SEQUENCE [LARGE SCALE GENOMIC DNA]</scope>
    <source>
        <strain evidence="14">E29_bin52</strain>
    </source>
</reference>
<dbReference type="PANTHER" id="PTHR20941:SF1">
    <property type="entry name" value="FOLIC ACID SYNTHESIS PROTEIN FOL1"/>
    <property type="match status" value="1"/>
</dbReference>
<evidence type="ECO:0000256" key="6">
    <source>
        <dbReference type="ARBA" id="ARBA00016919"/>
    </source>
</evidence>
<evidence type="ECO:0000313" key="15">
    <source>
        <dbReference type="Proteomes" id="UP000319130"/>
    </source>
</evidence>
<keyword evidence="9 12" id="KW-0460">Magnesium</keyword>
<dbReference type="SUPFAM" id="SSF51717">
    <property type="entry name" value="Dihydropteroate synthetase-like"/>
    <property type="match status" value="1"/>
</dbReference>
<dbReference type="NCBIfam" id="TIGR01496">
    <property type="entry name" value="DHPS"/>
    <property type="match status" value="1"/>
</dbReference>
<dbReference type="EC" id="2.5.1.15" evidence="5 12"/>
<evidence type="ECO:0000256" key="12">
    <source>
        <dbReference type="RuleBase" id="RU361205"/>
    </source>
</evidence>
<organism evidence="14 15">
    <name type="scientific">Aerophobetes bacterium</name>
    <dbReference type="NCBI Taxonomy" id="2030807"/>
    <lineage>
        <taxon>Bacteria</taxon>
        <taxon>Candidatus Aerophobota</taxon>
    </lineage>
</organism>
<keyword evidence="8 12" id="KW-0479">Metal-binding</keyword>
<evidence type="ECO:0000256" key="8">
    <source>
        <dbReference type="ARBA" id="ARBA00022723"/>
    </source>
</evidence>
<comment type="cofactor">
    <cofactor evidence="2 12">
        <name>Mg(2+)</name>
        <dbReference type="ChEBI" id="CHEBI:18420"/>
    </cofactor>
</comment>
<dbReference type="PROSITE" id="PS00792">
    <property type="entry name" value="DHPS_1"/>
    <property type="match status" value="1"/>
</dbReference>
<evidence type="ECO:0000256" key="4">
    <source>
        <dbReference type="ARBA" id="ARBA00009503"/>
    </source>
</evidence>
<dbReference type="EMBL" id="SOIZ01000066">
    <property type="protein sequence ID" value="TET64163.1"/>
    <property type="molecule type" value="Genomic_DNA"/>
</dbReference>
<evidence type="ECO:0000256" key="7">
    <source>
        <dbReference type="ARBA" id="ARBA00022679"/>
    </source>
</evidence>
<feature type="domain" description="Pterin-binding" evidence="13">
    <location>
        <begin position="22"/>
        <end position="275"/>
    </location>
</feature>
<dbReference type="InterPro" id="IPR011005">
    <property type="entry name" value="Dihydropteroate_synth-like_sf"/>
</dbReference>
<dbReference type="GO" id="GO:0046656">
    <property type="term" value="P:folic acid biosynthetic process"/>
    <property type="evidence" value="ECO:0007669"/>
    <property type="project" value="UniProtKB-KW"/>
</dbReference>
<evidence type="ECO:0000256" key="1">
    <source>
        <dbReference type="ARBA" id="ARBA00000012"/>
    </source>
</evidence>
<dbReference type="UniPathway" id="UPA00077">
    <property type="reaction ID" value="UER00156"/>
</dbReference>
<dbReference type="Proteomes" id="UP000319130">
    <property type="component" value="Unassembled WGS sequence"/>
</dbReference>
<comment type="catalytic activity">
    <reaction evidence="1">
        <text>(7,8-dihydropterin-6-yl)methyl diphosphate + 4-aminobenzoate = 7,8-dihydropteroate + diphosphate</text>
        <dbReference type="Rhea" id="RHEA:19949"/>
        <dbReference type="ChEBI" id="CHEBI:17836"/>
        <dbReference type="ChEBI" id="CHEBI:17839"/>
        <dbReference type="ChEBI" id="CHEBI:33019"/>
        <dbReference type="ChEBI" id="CHEBI:72950"/>
        <dbReference type="EC" id="2.5.1.15"/>
    </reaction>
</comment>
<dbReference type="CDD" id="cd00739">
    <property type="entry name" value="DHPS"/>
    <property type="match status" value="1"/>
</dbReference>
<dbReference type="InterPro" id="IPR000489">
    <property type="entry name" value="Pterin-binding_dom"/>
</dbReference>
<gene>
    <name evidence="14" type="primary">folP</name>
    <name evidence="14" type="ORF">E3J48_01455</name>
</gene>
<comment type="similarity">
    <text evidence="4 12">Belongs to the DHPS family.</text>
</comment>
<sequence>MSPGRGMLLHLRSRDIDLEQKVVVMGILNVTPDSFYDGGRYTGEDEALARVEEMIGEGADIIDVGGESVRPGVDPIGLNEELGRVIPVIEKIKKQFSIPICVDTYKAEVARQAIEEGAEMVNDISALRFDPDLRKIVAGYGVPVVLMHIKGTPKNMQDNPRYDSVMEEIISYLDSSIKLAEEAGADGRGIIVDPGIGFGKTTAHNLEILRRLEELASLGKPILVGLSRKSFIGNVLGLPQEERLEGGLAATCMAVWRGARLVRTHDVSPTRRAVDMVQAILGSSG</sequence>
<comment type="pathway">
    <text evidence="3 12">Cofactor biosynthesis; tetrahydrofolate biosynthesis; 7,8-dihydrofolate from 2-amino-4-hydroxy-6-hydroxymethyl-7,8-dihydropteridine diphosphate and 4-aminobenzoate: step 1/2.</text>
</comment>
<dbReference type="PANTHER" id="PTHR20941">
    <property type="entry name" value="FOLATE SYNTHESIS PROTEINS"/>
    <property type="match status" value="1"/>
</dbReference>
<dbReference type="InterPro" id="IPR006390">
    <property type="entry name" value="DHP_synth_dom"/>
</dbReference>
<evidence type="ECO:0000313" key="14">
    <source>
        <dbReference type="EMBL" id="TET64163.1"/>
    </source>
</evidence>
<evidence type="ECO:0000256" key="11">
    <source>
        <dbReference type="ARBA" id="ARBA00030193"/>
    </source>
</evidence>
<dbReference type="GO" id="GO:0004156">
    <property type="term" value="F:dihydropteroate synthase activity"/>
    <property type="evidence" value="ECO:0007669"/>
    <property type="project" value="UniProtKB-EC"/>
</dbReference>
<evidence type="ECO:0000259" key="13">
    <source>
        <dbReference type="PROSITE" id="PS50972"/>
    </source>
</evidence>
<proteinExistence type="inferred from homology"/>
<dbReference type="FunFam" id="3.20.20.20:FF:000006">
    <property type="entry name" value="Dihydropteroate synthase"/>
    <property type="match status" value="1"/>
</dbReference>
<evidence type="ECO:0000256" key="5">
    <source>
        <dbReference type="ARBA" id="ARBA00012458"/>
    </source>
</evidence>
<dbReference type="PROSITE" id="PS50972">
    <property type="entry name" value="PTERIN_BINDING"/>
    <property type="match status" value="1"/>
</dbReference>
<keyword evidence="7 12" id="KW-0808">Transferase</keyword>
<comment type="caution">
    <text evidence="14">The sequence shown here is derived from an EMBL/GenBank/DDBJ whole genome shotgun (WGS) entry which is preliminary data.</text>
</comment>
<keyword evidence="10 12" id="KW-0289">Folate biosynthesis</keyword>
<dbReference type="AlphaFoldDB" id="A0A523WAV7"/>
<dbReference type="InterPro" id="IPR045031">
    <property type="entry name" value="DHP_synth-like"/>
</dbReference>
<evidence type="ECO:0000256" key="2">
    <source>
        <dbReference type="ARBA" id="ARBA00001946"/>
    </source>
</evidence>
<dbReference type="GO" id="GO:0046872">
    <property type="term" value="F:metal ion binding"/>
    <property type="evidence" value="ECO:0007669"/>
    <property type="project" value="UniProtKB-KW"/>
</dbReference>
<accession>A0A523WAV7</accession>
<dbReference type="GO" id="GO:0046654">
    <property type="term" value="P:tetrahydrofolate biosynthetic process"/>
    <property type="evidence" value="ECO:0007669"/>
    <property type="project" value="UniProtKB-UniPathway"/>
</dbReference>
<evidence type="ECO:0000256" key="9">
    <source>
        <dbReference type="ARBA" id="ARBA00022842"/>
    </source>
</evidence>
<dbReference type="GO" id="GO:0005829">
    <property type="term" value="C:cytosol"/>
    <property type="evidence" value="ECO:0007669"/>
    <property type="project" value="TreeGrafter"/>
</dbReference>
<evidence type="ECO:0000256" key="3">
    <source>
        <dbReference type="ARBA" id="ARBA00004763"/>
    </source>
</evidence>
<comment type="function">
    <text evidence="12">Catalyzes the condensation of para-aminobenzoate (pABA) with 6-hydroxymethyl-7,8-dihydropterin diphosphate (DHPt-PP) to form 7,8-dihydropteroate (H2Pte), the immediate precursor of folate derivatives.</text>
</comment>
<name>A0A523WAV7_UNCAE</name>
<dbReference type="Gene3D" id="3.20.20.20">
    <property type="entry name" value="Dihydropteroate synthase-like"/>
    <property type="match status" value="1"/>
</dbReference>
<protein>
    <recommendedName>
        <fullName evidence="6 12">Dihydropteroate synthase</fullName>
        <shortName evidence="12">DHPS</shortName>
        <ecNumber evidence="5 12">2.5.1.15</ecNumber>
    </recommendedName>
    <alternativeName>
        <fullName evidence="11 12">Dihydropteroate pyrophosphorylase</fullName>
    </alternativeName>
</protein>
<evidence type="ECO:0000256" key="10">
    <source>
        <dbReference type="ARBA" id="ARBA00022909"/>
    </source>
</evidence>
<dbReference type="Pfam" id="PF00809">
    <property type="entry name" value="Pterin_bind"/>
    <property type="match status" value="1"/>
</dbReference>